<accession>A2DKX9</accession>
<dbReference type="InParanoid" id="A2DKX9"/>
<keyword evidence="2" id="KW-1133">Transmembrane helix</keyword>
<proteinExistence type="predicted"/>
<name>A2DKX9_TRIV3</name>
<feature type="transmembrane region" description="Helical" evidence="2">
    <location>
        <begin position="251"/>
        <end position="273"/>
    </location>
</feature>
<evidence type="ECO:0000313" key="4">
    <source>
        <dbReference type="Proteomes" id="UP000001542"/>
    </source>
</evidence>
<dbReference type="VEuPathDB" id="TrichDB:TVAG_146750"/>
<protein>
    <submittedName>
        <fullName evidence="3">Uncharacterized protein</fullName>
    </submittedName>
</protein>
<evidence type="ECO:0000313" key="3">
    <source>
        <dbReference type="EMBL" id="EAY18932.1"/>
    </source>
</evidence>
<feature type="region of interest" description="Disordered" evidence="1">
    <location>
        <begin position="159"/>
        <end position="197"/>
    </location>
</feature>
<reference evidence="3" key="2">
    <citation type="journal article" date="2007" name="Science">
        <title>Draft genome sequence of the sexually transmitted pathogen Trichomonas vaginalis.</title>
        <authorList>
            <person name="Carlton J.M."/>
            <person name="Hirt R.P."/>
            <person name="Silva J.C."/>
            <person name="Delcher A.L."/>
            <person name="Schatz M."/>
            <person name="Zhao Q."/>
            <person name="Wortman J.R."/>
            <person name="Bidwell S.L."/>
            <person name="Alsmark U.C.M."/>
            <person name="Besteiro S."/>
            <person name="Sicheritz-Ponten T."/>
            <person name="Noel C.J."/>
            <person name="Dacks J.B."/>
            <person name="Foster P.G."/>
            <person name="Simillion C."/>
            <person name="Van de Peer Y."/>
            <person name="Miranda-Saavedra D."/>
            <person name="Barton G.J."/>
            <person name="Westrop G.D."/>
            <person name="Mueller S."/>
            <person name="Dessi D."/>
            <person name="Fiori P.L."/>
            <person name="Ren Q."/>
            <person name="Paulsen I."/>
            <person name="Zhang H."/>
            <person name="Bastida-Corcuera F.D."/>
            <person name="Simoes-Barbosa A."/>
            <person name="Brown M.T."/>
            <person name="Hayes R.D."/>
            <person name="Mukherjee M."/>
            <person name="Okumura C.Y."/>
            <person name="Schneider R."/>
            <person name="Smith A.J."/>
            <person name="Vanacova S."/>
            <person name="Villalvazo M."/>
            <person name="Haas B.J."/>
            <person name="Pertea M."/>
            <person name="Feldblyum T.V."/>
            <person name="Utterback T.R."/>
            <person name="Shu C.L."/>
            <person name="Osoegawa K."/>
            <person name="de Jong P.J."/>
            <person name="Hrdy I."/>
            <person name="Horvathova L."/>
            <person name="Zubacova Z."/>
            <person name="Dolezal P."/>
            <person name="Malik S.B."/>
            <person name="Logsdon J.M. Jr."/>
            <person name="Henze K."/>
            <person name="Gupta A."/>
            <person name="Wang C.C."/>
            <person name="Dunne R.L."/>
            <person name="Upcroft J.A."/>
            <person name="Upcroft P."/>
            <person name="White O."/>
            <person name="Salzberg S.L."/>
            <person name="Tang P."/>
            <person name="Chiu C.-H."/>
            <person name="Lee Y.-S."/>
            <person name="Embley T.M."/>
            <person name="Coombs G.H."/>
            <person name="Mottram J.C."/>
            <person name="Tachezy J."/>
            <person name="Fraser-Liggett C.M."/>
            <person name="Johnson P.J."/>
        </authorList>
    </citation>
    <scope>NUCLEOTIDE SEQUENCE [LARGE SCALE GENOMIC DNA]</scope>
    <source>
        <strain evidence="3">G3</strain>
    </source>
</reference>
<dbReference type="EMBL" id="DS113213">
    <property type="protein sequence ID" value="EAY18932.1"/>
    <property type="molecule type" value="Genomic_DNA"/>
</dbReference>
<reference evidence="3" key="1">
    <citation type="submission" date="2006-10" db="EMBL/GenBank/DDBJ databases">
        <authorList>
            <person name="Amadeo P."/>
            <person name="Zhao Q."/>
            <person name="Wortman J."/>
            <person name="Fraser-Liggett C."/>
            <person name="Carlton J."/>
        </authorList>
    </citation>
    <scope>NUCLEOTIDE SEQUENCE</scope>
    <source>
        <strain evidence="3">G3</strain>
    </source>
</reference>
<organism evidence="3 4">
    <name type="scientific">Trichomonas vaginalis (strain ATCC PRA-98 / G3)</name>
    <dbReference type="NCBI Taxonomy" id="412133"/>
    <lineage>
        <taxon>Eukaryota</taxon>
        <taxon>Metamonada</taxon>
        <taxon>Parabasalia</taxon>
        <taxon>Trichomonadida</taxon>
        <taxon>Trichomonadidae</taxon>
        <taxon>Trichomonas</taxon>
    </lineage>
</organism>
<keyword evidence="2" id="KW-0812">Transmembrane</keyword>
<sequence>MDEITDGLGKSKSFSFCVYFMHQYATARITNTLGNQKVNVYDGTFKQLAYNEHLDITIQSGAVKGMMVGRDNSNNLFFTFNNIQGNHGWQQMGDERVLPPRTPFGTPFFTPEYTSKETPFSTAHSTPYLTAFRTAFSTPFKTAFSTQHSTPFSTPFMTFIKTPSQTDSSQPEPTLEPPTPSVTSETESKSSPNPLIPVRTIETTPEATWDGQYDDPPNVIIRGDDIPEIHETHPPIQTNFIKTDVPKKTTYVNVSVGTILIVVVVTLTVVNVVRSYKRIRNGLNDYQADDVDDLSIESEFFSSYETDDY</sequence>
<dbReference type="RefSeq" id="XP_001579918.1">
    <property type="nucleotide sequence ID" value="XM_001579868.1"/>
</dbReference>
<dbReference type="AlphaFoldDB" id="A2DKX9"/>
<keyword evidence="4" id="KW-1185">Reference proteome</keyword>
<evidence type="ECO:0000256" key="1">
    <source>
        <dbReference type="SAM" id="MobiDB-lite"/>
    </source>
</evidence>
<feature type="compositionally biased region" description="Polar residues" evidence="1">
    <location>
        <begin position="159"/>
        <end position="172"/>
    </location>
</feature>
<dbReference type="KEGG" id="tva:5464449"/>
<gene>
    <name evidence="3" type="ORF">TVAG_146750</name>
</gene>
<dbReference type="OrthoDB" id="8854879at2759"/>
<feature type="compositionally biased region" description="Polar residues" evidence="1">
    <location>
        <begin position="181"/>
        <end position="193"/>
    </location>
</feature>
<evidence type="ECO:0000256" key="2">
    <source>
        <dbReference type="SAM" id="Phobius"/>
    </source>
</evidence>
<dbReference type="VEuPathDB" id="TrichDB:TVAGG3_0361890"/>
<keyword evidence="2" id="KW-0472">Membrane</keyword>
<dbReference type="Proteomes" id="UP000001542">
    <property type="component" value="Unassembled WGS sequence"/>
</dbReference>